<evidence type="ECO:0000313" key="3">
    <source>
        <dbReference type="Proteomes" id="UP000663419"/>
    </source>
</evidence>
<keyword evidence="1" id="KW-0472">Membrane</keyword>
<dbReference type="AlphaFoldDB" id="A0A8A1L4H6"/>
<feature type="transmembrane region" description="Helical" evidence="1">
    <location>
        <begin position="12"/>
        <end position="31"/>
    </location>
</feature>
<keyword evidence="1" id="KW-1133">Transmembrane helix</keyword>
<accession>A0A8A1L4H6</accession>
<name>A0A8A1L4H6_AJEC8</name>
<protein>
    <submittedName>
        <fullName evidence="2">Uncharacterized protein</fullName>
    </submittedName>
</protein>
<dbReference type="EMBL" id="CP069102">
    <property type="protein sequence ID" value="QSS48846.1"/>
    <property type="molecule type" value="Genomic_DNA"/>
</dbReference>
<reference evidence="2" key="1">
    <citation type="submission" date="2021-01" db="EMBL/GenBank/DDBJ databases">
        <title>Chromosome-level genome assembly of a human fungal pathogen reveals clustering of transcriptionally co-regulated genes.</title>
        <authorList>
            <person name="Voorhies M."/>
            <person name="Cohen S."/>
            <person name="Shea T.P."/>
            <person name="Petrus S."/>
            <person name="Munoz J.F."/>
            <person name="Poplawski S."/>
            <person name="Goldman W.E."/>
            <person name="Michael T."/>
            <person name="Cuomo C.A."/>
            <person name="Sil A."/>
            <person name="Beyhan S."/>
        </authorList>
    </citation>
    <scope>NUCLEOTIDE SEQUENCE</scope>
    <source>
        <strain evidence="2">H88</strain>
    </source>
</reference>
<keyword evidence="1" id="KW-0812">Transmembrane</keyword>
<evidence type="ECO:0000313" key="2">
    <source>
        <dbReference type="EMBL" id="QSS48846.1"/>
    </source>
</evidence>
<gene>
    <name evidence="2" type="ORF">I7I53_09031</name>
</gene>
<proteinExistence type="predicted"/>
<dbReference type="Proteomes" id="UP000663419">
    <property type="component" value="Chromosome 1"/>
</dbReference>
<dbReference type="VEuPathDB" id="FungiDB:I7I53_09031"/>
<evidence type="ECO:0000256" key="1">
    <source>
        <dbReference type="SAM" id="Phobius"/>
    </source>
</evidence>
<organism evidence="2 3">
    <name type="scientific">Ajellomyces capsulatus (strain H88)</name>
    <name type="common">Darling's disease fungus</name>
    <name type="synonym">Histoplasma capsulatum</name>
    <dbReference type="NCBI Taxonomy" id="544711"/>
    <lineage>
        <taxon>Eukaryota</taxon>
        <taxon>Fungi</taxon>
        <taxon>Dikarya</taxon>
        <taxon>Ascomycota</taxon>
        <taxon>Pezizomycotina</taxon>
        <taxon>Eurotiomycetes</taxon>
        <taxon>Eurotiomycetidae</taxon>
        <taxon>Onygenales</taxon>
        <taxon>Ajellomycetaceae</taxon>
        <taxon>Histoplasma</taxon>
    </lineage>
</organism>
<sequence length="112" mass="12857">MYCLPLLSTGYSMLICFRLLCTTMYSLLFVFPQPPRRQQSREQQPVGLREAGAHALLSSCATRRWSGYLARQRFPRRWFKSSFCQCEKLGSLVDQIDNRAPSESSPSNVCDI</sequence>